<evidence type="ECO:0000313" key="4">
    <source>
        <dbReference type="Proteomes" id="UP000199053"/>
    </source>
</evidence>
<dbReference type="PROSITE" id="PS51257">
    <property type="entry name" value="PROKAR_LIPOPROTEIN"/>
    <property type="match status" value="1"/>
</dbReference>
<feature type="signal peptide" evidence="1">
    <location>
        <begin position="1"/>
        <end position="25"/>
    </location>
</feature>
<dbReference type="GO" id="GO:0004792">
    <property type="term" value="F:thiosulfate-cyanide sulfurtransferase activity"/>
    <property type="evidence" value="ECO:0007669"/>
    <property type="project" value="TreeGrafter"/>
</dbReference>
<name>A0A1G9D518_9BACT</name>
<dbReference type="OrthoDB" id="9789585at2"/>
<proteinExistence type="predicted"/>
<dbReference type="AlphaFoldDB" id="A0A1G9D518"/>
<evidence type="ECO:0000256" key="1">
    <source>
        <dbReference type="SAM" id="SignalP"/>
    </source>
</evidence>
<organism evidence="3 4">
    <name type="scientific">Maridesulfovibrio ferrireducens</name>
    <dbReference type="NCBI Taxonomy" id="246191"/>
    <lineage>
        <taxon>Bacteria</taxon>
        <taxon>Pseudomonadati</taxon>
        <taxon>Thermodesulfobacteriota</taxon>
        <taxon>Desulfovibrionia</taxon>
        <taxon>Desulfovibrionales</taxon>
        <taxon>Desulfovibrionaceae</taxon>
        <taxon>Maridesulfovibrio</taxon>
    </lineage>
</organism>
<sequence length="175" mass="19516">MKFVRNVFSLAAVCALMFSLVGCLGSDKFEQEVSKETGAIKLVREIQRGDYDVISTAELKALLDSKAEVLVIDTMPYEASYKKEHVPGAKQFLFPIPDMDEWDVTKTDGKTQEQFVEMLGPDKDKEIVVYCGFVKCSRSHNGAAWAKKLGYTNVKRYPGGIFAWKGAKYPVGSVK</sequence>
<evidence type="ECO:0000259" key="2">
    <source>
        <dbReference type="PROSITE" id="PS50206"/>
    </source>
</evidence>
<dbReference type="InterPro" id="IPR036873">
    <property type="entry name" value="Rhodanese-like_dom_sf"/>
</dbReference>
<keyword evidence="4" id="KW-1185">Reference proteome</keyword>
<evidence type="ECO:0000313" key="3">
    <source>
        <dbReference type="EMBL" id="SDK59028.1"/>
    </source>
</evidence>
<reference evidence="4" key="1">
    <citation type="submission" date="2016-10" db="EMBL/GenBank/DDBJ databases">
        <authorList>
            <person name="Varghese N."/>
            <person name="Submissions S."/>
        </authorList>
    </citation>
    <scope>NUCLEOTIDE SEQUENCE [LARGE SCALE GENOMIC DNA]</scope>
    <source>
        <strain evidence="4">DSM 16995</strain>
    </source>
</reference>
<dbReference type="Pfam" id="PF00581">
    <property type="entry name" value="Rhodanese"/>
    <property type="match status" value="1"/>
</dbReference>
<dbReference type="InterPro" id="IPR001763">
    <property type="entry name" value="Rhodanese-like_dom"/>
</dbReference>
<keyword evidence="3" id="KW-0808">Transferase</keyword>
<dbReference type="SUPFAM" id="SSF52821">
    <property type="entry name" value="Rhodanese/Cell cycle control phosphatase"/>
    <property type="match status" value="1"/>
</dbReference>
<gene>
    <name evidence="3" type="ORF">SAMN05660337_0913</name>
</gene>
<dbReference type="Gene3D" id="3.40.250.10">
    <property type="entry name" value="Rhodanese-like domain"/>
    <property type="match status" value="1"/>
</dbReference>
<dbReference type="CDD" id="cd00158">
    <property type="entry name" value="RHOD"/>
    <property type="match status" value="1"/>
</dbReference>
<dbReference type="PANTHER" id="PTHR44086">
    <property type="entry name" value="THIOSULFATE SULFURTRANSFERASE RDL2, MITOCHONDRIAL-RELATED"/>
    <property type="match status" value="1"/>
</dbReference>
<dbReference type="Proteomes" id="UP000199053">
    <property type="component" value="Unassembled WGS sequence"/>
</dbReference>
<dbReference type="PANTHER" id="PTHR44086:SF13">
    <property type="entry name" value="THIOSULFATE SULFURTRANSFERASE PSPE"/>
    <property type="match status" value="1"/>
</dbReference>
<dbReference type="EMBL" id="FNGA01000001">
    <property type="protein sequence ID" value="SDK59028.1"/>
    <property type="molecule type" value="Genomic_DNA"/>
</dbReference>
<keyword evidence="1" id="KW-0732">Signal</keyword>
<dbReference type="PROSITE" id="PS50206">
    <property type="entry name" value="RHODANESE_3"/>
    <property type="match status" value="1"/>
</dbReference>
<protein>
    <submittedName>
        <fullName evidence="3">Rhodanese-related sulfurtransferase</fullName>
    </submittedName>
</protein>
<dbReference type="RefSeq" id="WP_092158641.1">
    <property type="nucleotide sequence ID" value="NZ_FNGA01000001.1"/>
</dbReference>
<dbReference type="STRING" id="246191.SAMN05660337_0913"/>
<dbReference type="SMART" id="SM00450">
    <property type="entry name" value="RHOD"/>
    <property type="match status" value="1"/>
</dbReference>
<feature type="chain" id="PRO_5011672875" evidence="1">
    <location>
        <begin position="26"/>
        <end position="175"/>
    </location>
</feature>
<feature type="domain" description="Rhodanese" evidence="2">
    <location>
        <begin position="65"/>
        <end position="173"/>
    </location>
</feature>
<accession>A0A1G9D518</accession>